<comment type="caution">
    <text evidence="4">The sequence shown here is derived from an EMBL/GenBank/DDBJ whole genome shotgun (WGS) entry which is preliminary data.</text>
</comment>
<dbReference type="Proteomes" id="UP000557717">
    <property type="component" value="Unassembled WGS sequence"/>
</dbReference>
<keyword evidence="1" id="KW-1133">Transmembrane helix</keyword>
<evidence type="ECO:0000313" key="5">
    <source>
        <dbReference type="Proteomes" id="UP000557717"/>
    </source>
</evidence>
<dbReference type="GO" id="GO:0006974">
    <property type="term" value="P:DNA damage response"/>
    <property type="evidence" value="ECO:0007669"/>
    <property type="project" value="TreeGrafter"/>
</dbReference>
<feature type="domain" description="Protein kinase" evidence="2">
    <location>
        <begin position="283"/>
        <end position="567"/>
    </location>
</feature>
<feature type="domain" description="PPM-type phosphatase" evidence="3">
    <location>
        <begin position="25"/>
        <end position="250"/>
    </location>
</feature>
<dbReference type="InterPro" id="IPR000719">
    <property type="entry name" value="Prot_kinase_dom"/>
</dbReference>
<name>A0A840UYA9_9BACT</name>
<keyword evidence="1" id="KW-0472">Membrane</keyword>
<dbReference type="SUPFAM" id="SSF56112">
    <property type="entry name" value="Protein kinase-like (PK-like)"/>
    <property type="match status" value="1"/>
</dbReference>
<evidence type="ECO:0000259" key="2">
    <source>
        <dbReference type="PROSITE" id="PS50011"/>
    </source>
</evidence>
<dbReference type="EMBL" id="JACHFD010000003">
    <property type="protein sequence ID" value="MBB5350725.1"/>
    <property type="molecule type" value="Genomic_DNA"/>
</dbReference>
<evidence type="ECO:0000313" key="4">
    <source>
        <dbReference type="EMBL" id="MBB5350725.1"/>
    </source>
</evidence>
<dbReference type="PROSITE" id="PS51746">
    <property type="entry name" value="PPM_2"/>
    <property type="match status" value="1"/>
</dbReference>
<proteinExistence type="predicted"/>
<evidence type="ECO:0000256" key="1">
    <source>
        <dbReference type="SAM" id="Phobius"/>
    </source>
</evidence>
<dbReference type="SMART" id="SM00220">
    <property type="entry name" value="S_TKc"/>
    <property type="match status" value="1"/>
</dbReference>
<dbReference type="GO" id="GO:0005737">
    <property type="term" value="C:cytoplasm"/>
    <property type="evidence" value="ECO:0007669"/>
    <property type="project" value="TreeGrafter"/>
</dbReference>
<reference evidence="4 5" key="1">
    <citation type="submission" date="2020-08" db="EMBL/GenBank/DDBJ databases">
        <title>Genomic Encyclopedia of Type Strains, Phase IV (KMG-IV): sequencing the most valuable type-strain genomes for metagenomic binning, comparative biology and taxonomic classification.</title>
        <authorList>
            <person name="Goeker M."/>
        </authorList>
    </citation>
    <scope>NUCLEOTIDE SEQUENCE [LARGE SCALE GENOMIC DNA]</scope>
    <source>
        <strain evidence="4 5">YC6886</strain>
    </source>
</reference>
<dbReference type="InterPro" id="IPR036457">
    <property type="entry name" value="PPM-type-like_dom_sf"/>
</dbReference>
<dbReference type="InterPro" id="IPR053235">
    <property type="entry name" value="Ser_Thr_kinase"/>
</dbReference>
<keyword evidence="1" id="KW-0812">Transmembrane</keyword>
<protein>
    <submittedName>
        <fullName evidence="4">Serine/threonine protein phosphatase PrpC</fullName>
    </submittedName>
</protein>
<dbReference type="Gene3D" id="3.60.40.10">
    <property type="entry name" value="PPM-type phosphatase domain"/>
    <property type="match status" value="1"/>
</dbReference>
<dbReference type="Pfam" id="PF13672">
    <property type="entry name" value="PP2C_2"/>
    <property type="match status" value="1"/>
</dbReference>
<sequence>MNHSPSPTRSDRRGDVHFRGNIQWESGRFTDPGPKAENQDFLGMRAAEGSLMATKGMAACIADGVSAASAAREAAETTVRSFLTDYFETPESWQVKTSAQRVLTSINRWLFSQGQQHSSSEKGCVTTFTALILKSRTGHFFHIGDSRLYRLREGNLELLTRDHTTQLSPGTCYLSRAMGVTLNPQIDYDSFPLAPGDLFALTTDGIHQFISHGELRRILSLPASPQEIADLLGQSTSLSDDNRSVLVLRVHTLPDEDTDDVYRHLAELPFPPALLPGQQIDGLRIEKLLSESPRSQIYQVTDTLDQNRQLVLKTPSPLYEDDPAYLERFALEEWIGLRVDHPHLVKAVRRSTPKTFLYHLVEWIEGPTLAVWSNQHPRPPIHQILEWTQQLVSGVRALHRKETLHQDLKPDNLVIDSSGILKIIDYGSCRIAGMSEIASPFDREIALGTLDFSAPEFRLGAAATTRSDLFSIAVITYHLLTGGKHPYGEAWQRARTLQDFHRLRYQSATQHHPMVPLWMDATLKRALSIQPEHRHESMSEFVTYLQRPDPEQLPLSALPLAQRRPLLFWKLLSLLLFIAWITTWMWASSRF</sequence>
<gene>
    <name evidence="4" type="ORF">HNR46_000953</name>
</gene>
<dbReference type="PANTHER" id="PTHR24361:SF613">
    <property type="entry name" value="NUCLEAR RECEPTOR-BINDING PROTEIN-RELATED"/>
    <property type="match status" value="1"/>
</dbReference>
<dbReference type="CDD" id="cd14014">
    <property type="entry name" value="STKc_PknB_like"/>
    <property type="match status" value="1"/>
</dbReference>
<dbReference type="RefSeq" id="WP_184016250.1">
    <property type="nucleotide sequence ID" value="NZ_JACHFD010000003.1"/>
</dbReference>
<dbReference type="Gene3D" id="1.10.510.10">
    <property type="entry name" value="Transferase(Phosphotransferase) domain 1"/>
    <property type="match status" value="1"/>
</dbReference>
<dbReference type="PANTHER" id="PTHR24361">
    <property type="entry name" value="MITOGEN-ACTIVATED KINASE KINASE KINASE"/>
    <property type="match status" value="1"/>
</dbReference>
<feature type="transmembrane region" description="Helical" evidence="1">
    <location>
        <begin position="566"/>
        <end position="587"/>
    </location>
</feature>
<organism evidence="4 5">
    <name type="scientific">Haloferula luteola</name>
    <dbReference type="NCBI Taxonomy" id="595692"/>
    <lineage>
        <taxon>Bacteria</taxon>
        <taxon>Pseudomonadati</taxon>
        <taxon>Verrucomicrobiota</taxon>
        <taxon>Verrucomicrobiia</taxon>
        <taxon>Verrucomicrobiales</taxon>
        <taxon>Verrucomicrobiaceae</taxon>
        <taxon>Haloferula</taxon>
    </lineage>
</organism>
<dbReference type="GO" id="GO:0005524">
    <property type="term" value="F:ATP binding"/>
    <property type="evidence" value="ECO:0007669"/>
    <property type="project" value="InterPro"/>
</dbReference>
<dbReference type="SUPFAM" id="SSF81606">
    <property type="entry name" value="PP2C-like"/>
    <property type="match status" value="1"/>
</dbReference>
<dbReference type="PROSITE" id="PS50011">
    <property type="entry name" value="PROTEIN_KINASE_DOM"/>
    <property type="match status" value="1"/>
</dbReference>
<dbReference type="InterPro" id="IPR011009">
    <property type="entry name" value="Kinase-like_dom_sf"/>
</dbReference>
<dbReference type="AlphaFoldDB" id="A0A840UYA9"/>
<dbReference type="SMART" id="SM00331">
    <property type="entry name" value="PP2C_SIG"/>
    <property type="match status" value="1"/>
</dbReference>
<evidence type="ECO:0000259" key="3">
    <source>
        <dbReference type="PROSITE" id="PS51746"/>
    </source>
</evidence>
<dbReference type="InterPro" id="IPR001932">
    <property type="entry name" value="PPM-type_phosphatase-like_dom"/>
</dbReference>
<dbReference type="SMART" id="SM00332">
    <property type="entry name" value="PP2Cc"/>
    <property type="match status" value="1"/>
</dbReference>
<dbReference type="Gene3D" id="3.30.200.20">
    <property type="entry name" value="Phosphorylase Kinase, domain 1"/>
    <property type="match status" value="1"/>
</dbReference>
<accession>A0A840UYA9</accession>
<dbReference type="Pfam" id="PF00069">
    <property type="entry name" value="Pkinase"/>
    <property type="match status" value="1"/>
</dbReference>
<keyword evidence="5" id="KW-1185">Reference proteome</keyword>
<dbReference type="GO" id="GO:0004674">
    <property type="term" value="F:protein serine/threonine kinase activity"/>
    <property type="evidence" value="ECO:0007669"/>
    <property type="project" value="TreeGrafter"/>
</dbReference>